<gene>
    <name evidence="1" type="ORF">ABIF29_009242</name>
</gene>
<evidence type="ECO:0000313" key="2">
    <source>
        <dbReference type="Proteomes" id="UP001565471"/>
    </source>
</evidence>
<name>A0ABV4FHT2_BRAEL</name>
<evidence type="ECO:0000313" key="1">
    <source>
        <dbReference type="EMBL" id="MEY9322443.1"/>
    </source>
</evidence>
<sequence>MRGIRAISIDPAARSITAIEISPETRFVSGFFGAKPKVAAKLPKGDALLTTVREYGEAFTVGGSRPVVGPGLIVGRRNGPGDRASVRIALADVVTMVRWTSVEMPPRPVLPPPPASVGAIVIDPKLGIVEEAVIAAHMPAAERLLGGVHDWNMRILSGDYLLSAKTDRNYRWWVRLYGEVKLIGRCVIVGVDEETGYFADAAVRLEQLRKQVDFRGPDDKLWVRYSDRQTTAAPAAAE</sequence>
<dbReference type="EMBL" id="JBGBZA010000002">
    <property type="protein sequence ID" value="MEY9322443.1"/>
    <property type="molecule type" value="Genomic_DNA"/>
</dbReference>
<comment type="caution">
    <text evidence="1">The sequence shown here is derived from an EMBL/GenBank/DDBJ whole genome shotgun (WGS) entry which is preliminary data.</text>
</comment>
<dbReference type="RefSeq" id="WP_016847853.1">
    <property type="nucleotide sequence ID" value="NZ_CP126004.1"/>
</dbReference>
<keyword evidence="2" id="KW-1185">Reference proteome</keyword>
<reference evidence="1 2" key="1">
    <citation type="submission" date="2024-07" db="EMBL/GenBank/DDBJ databases">
        <title>Genomic Encyclopedia of Type Strains, Phase V (KMG-V): Genome sequencing to study the core and pangenomes of soil and plant-associated prokaryotes.</title>
        <authorList>
            <person name="Whitman W."/>
        </authorList>
    </citation>
    <scope>NUCLEOTIDE SEQUENCE [LARGE SCALE GENOMIC DNA]</scope>
    <source>
        <strain evidence="1 2">USDA 415</strain>
    </source>
</reference>
<organism evidence="1 2">
    <name type="scientific">Bradyrhizobium elkanii</name>
    <dbReference type="NCBI Taxonomy" id="29448"/>
    <lineage>
        <taxon>Bacteria</taxon>
        <taxon>Pseudomonadati</taxon>
        <taxon>Pseudomonadota</taxon>
        <taxon>Alphaproteobacteria</taxon>
        <taxon>Hyphomicrobiales</taxon>
        <taxon>Nitrobacteraceae</taxon>
        <taxon>Bradyrhizobium</taxon>
    </lineage>
</organism>
<accession>A0ABV4FHT2</accession>
<dbReference type="Proteomes" id="UP001565471">
    <property type="component" value="Unassembled WGS sequence"/>
</dbReference>
<protein>
    <submittedName>
        <fullName evidence="1">Uncharacterized protein</fullName>
    </submittedName>
</protein>
<proteinExistence type="predicted"/>